<dbReference type="KEGG" id="ftj:FTUN_2011"/>
<accession>A0A6M5YMB5</accession>
<sequence>MSKLWVPGIALAVLVSAPAPAVDPPAPALRLADPAIGDQDDMCVWVHPTAPERSVIVTSDKKANKLFVYDLDGKTIQSVDVKHPGNIDARYGFPLGGAKVDIVAVNLRDDKVLAVFKVDPRTRKLARIDDGTIATGENYGGCLYHSRKSGTFFAVVTSKSGAVAQYELADTGTGAVRGKKVRAWKVGGVCEGAVADDEAGKVYVAEERAGVWELGAEPDAAAPGALVIKVGENGLKGDVEGLAVFTGANGTGYLLVSDQGKSTVRVYQRDQKHAYVGAFAVAGMGETDGIEVVSVGLGPKFPNGLFLCHTGTTTPCPVLLTPWDAIARTFAPPLALPPKAKPK</sequence>
<proteinExistence type="predicted"/>
<reference evidence="4" key="1">
    <citation type="submission" date="2020-05" db="EMBL/GenBank/DDBJ databases">
        <title>Frigoriglobus tundricola gen. nov., sp. nov., a psychrotolerant cellulolytic planctomycete of the family Gemmataceae with two divergent copies of 16S rRNA gene.</title>
        <authorList>
            <person name="Kulichevskaya I.S."/>
            <person name="Ivanova A.A."/>
            <person name="Naumoff D.G."/>
            <person name="Beletsky A.V."/>
            <person name="Rijpstra W.I.C."/>
            <person name="Sinninghe Damste J.S."/>
            <person name="Mardanov A.V."/>
            <person name="Ravin N.V."/>
            <person name="Dedysh S.N."/>
        </authorList>
    </citation>
    <scope>NUCLEOTIDE SEQUENCE [LARGE SCALE GENOMIC DNA]</scope>
    <source>
        <strain evidence="4">PL17</strain>
    </source>
</reference>
<dbReference type="Proteomes" id="UP000503447">
    <property type="component" value="Chromosome"/>
</dbReference>
<dbReference type="Gene3D" id="2.120.10.30">
    <property type="entry name" value="TolB, C-terminal domain"/>
    <property type="match status" value="1"/>
</dbReference>
<feature type="signal peptide" evidence="1">
    <location>
        <begin position="1"/>
        <end position="21"/>
    </location>
</feature>
<dbReference type="InterPro" id="IPR003431">
    <property type="entry name" value="B-propeller_Phytase"/>
</dbReference>
<dbReference type="InterPro" id="IPR011042">
    <property type="entry name" value="6-blade_b-propeller_TolB-like"/>
</dbReference>
<dbReference type="AlphaFoldDB" id="A0A6M5YMB5"/>
<protein>
    <recommendedName>
        <fullName evidence="2">BPP domain-containing protein</fullName>
    </recommendedName>
</protein>
<dbReference type="GO" id="GO:0016158">
    <property type="term" value="F:inositol hexakisphosphate 3-phosphatase activity"/>
    <property type="evidence" value="ECO:0007669"/>
    <property type="project" value="InterPro"/>
</dbReference>
<organism evidence="3 4">
    <name type="scientific">Frigoriglobus tundricola</name>
    <dbReference type="NCBI Taxonomy" id="2774151"/>
    <lineage>
        <taxon>Bacteria</taxon>
        <taxon>Pseudomonadati</taxon>
        <taxon>Planctomycetota</taxon>
        <taxon>Planctomycetia</taxon>
        <taxon>Gemmatales</taxon>
        <taxon>Gemmataceae</taxon>
        <taxon>Frigoriglobus</taxon>
    </lineage>
</organism>
<name>A0A6M5YMB5_9BACT</name>
<feature type="chain" id="PRO_5026981098" description="BPP domain-containing protein" evidence="1">
    <location>
        <begin position="22"/>
        <end position="343"/>
    </location>
</feature>
<keyword evidence="4" id="KW-1185">Reference proteome</keyword>
<evidence type="ECO:0000313" key="3">
    <source>
        <dbReference type="EMBL" id="QJW94490.1"/>
    </source>
</evidence>
<dbReference type="PROSITE" id="PS51662">
    <property type="entry name" value="BP_PHYTASE"/>
    <property type="match status" value="1"/>
</dbReference>
<feature type="domain" description="BPP" evidence="2">
    <location>
        <begin position="12"/>
        <end position="330"/>
    </location>
</feature>
<dbReference type="Pfam" id="PF02333">
    <property type="entry name" value="Phytase"/>
    <property type="match status" value="1"/>
</dbReference>
<dbReference type="EMBL" id="CP053452">
    <property type="protein sequence ID" value="QJW94490.1"/>
    <property type="molecule type" value="Genomic_DNA"/>
</dbReference>
<gene>
    <name evidence="3" type="ORF">FTUN_2011</name>
</gene>
<evidence type="ECO:0000313" key="4">
    <source>
        <dbReference type="Proteomes" id="UP000503447"/>
    </source>
</evidence>
<keyword evidence="1" id="KW-0732">Signal</keyword>
<dbReference type="RefSeq" id="WP_171470474.1">
    <property type="nucleotide sequence ID" value="NZ_CP053452.2"/>
</dbReference>
<evidence type="ECO:0000256" key="1">
    <source>
        <dbReference type="SAM" id="SignalP"/>
    </source>
</evidence>
<dbReference type="SUPFAM" id="SSF50956">
    <property type="entry name" value="Thermostable phytase (3-phytase)"/>
    <property type="match status" value="1"/>
</dbReference>
<evidence type="ECO:0000259" key="2">
    <source>
        <dbReference type="PROSITE" id="PS51662"/>
    </source>
</evidence>